<evidence type="ECO:0000313" key="2">
    <source>
        <dbReference type="EMBL" id="QHT90633.1"/>
    </source>
</evidence>
<organism evidence="2">
    <name type="scientific">viral metagenome</name>
    <dbReference type="NCBI Taxonomy" id="1070528"/>
    <lineage>
        <taxon>unclassified sequences</taxon>
        <taxon>metagenomes</taxon>
        <taxon>organismal metagenomes</taxon>
    </lineage>
</organism>
<accession>A0A6C0IGI8</accession>
<dbReference type="AlphaFoldDB" id="A0A6C0IGI8"/>
<proteinExistence type="predicted"/>
<keyword evidence="1" id="KW-0812">Transmembrane</keyword>
<keyword evidence="1" id="KW-1133">Transmembrane helix</keyword>
<feature type="transmembrane region" description="Helical" evidence="1">
    <location>
        <begin position="60"/>
        <end position="81"/>
    </location>
</feature>
<keyword evidence="1" id="KW-0472">Membrane</keyword>
<name>A0A6C0IGI8_9ZZZZ</name>
<protein>
    <submittedName>
        <fullName evidence="2">Uncharacterized protein</fullName>
    </submittedName>
</protein>
<sequence length="85" mass="9948">MKAFNRPTMFFKKIPHHGIFFFEIITTTTVRKDVAGTEFHRGVWSDGKYFHGVLFLLAGYYPHPASSTTISVFPLIFFFIFEHEK</sequence>
<reference evidence="2" key="1">
    <citation type="journal article" date="2020" name="Nature">
        <title>Giant virus diversity and host interactions through global metagenomics.</title>
        <authorList>
            <person name="Schulz F."/>
            <person name="Roux S."/>
            <person name="Paez-Espino D."/>
            <person name="Jungbluth S."/>
            <person name="Walsh D.A."/>
            <person name="Denef V.J."/>
            <person name="McMahon K.D."/>
            <person name="Konstantinidis K.T."/>
            <person name="Eloe-Fadrosh E.A."/>
            <person name="Kyrpides N.C."/>
            <person name="Woyke T."/>
        </authorList>
    </citation>
    <scope>NUCLEOTIDE SEQUENCE</scope>
    <source>
        <strain evidence="2">GVMAG-M-3300023184-71</strain>
    </source>
</reference>
<evidence type="ECO:0000256" key="1">
    <source>
        <dbReference type="SAM" id="Phobius"/>
    </source>
</evidence>
<dbReference type="EMBL" id="MN740156">
    <property type="protein sequence ID" value="QHT90633.1"/>
    <property type="molecule type" value="Genomic_DNA"/>
</dbReference>